<gene>
    <name evidence="2" type="ORF">CEXT_21301</name>
</gene>
<organism evidence="2 3">
    <name type="scientific">Caerostris extrusa</name>
    <name type="common">Bark spider</name>
    <name type="synonym">Caerostris bankana</name>
    <dbReference type="NCBI Taxonomy" id="172846"/>
    <lineage>
        <taxon>Eukaryota</taxon>
        <taxon>Metazoa</taxon>
        <taxon>Ecdysozoa</taxon>
        <taxon>Arthropoda</taxon>
        <taxon>Chelicerata</taxon>
        <taxon>Arachnida</taxon>
        <taxon>Araneae</taxon>
        <taxon>Araneomorphae</taxon>
        <taxon>Entelegynae</taxon>
        <taxon>Araneoidea</taxon>
        <taxon>Araneidae</taxon>
        <taxon>Caerostris</taxon>
    </lineage>
</organism>
<dbReference type="AlphaFoldDB" id="A0AAV4QGA7"/>
<evidence type="ECO:0000313" key="2">
    <source>
        <dbReference type="EMBL" id="GIY07859.1"/>
    </source>
</evidence>
<accession>A0AAV4QGA7</accession>
<proteinExistence type="predicted"/>
<feature type="compositionally biased region" description="Low complexity" evidence="1">
    <location>
        <begin position="267"/>
        <end position="277"/>
    </location>
</feature>
<evidence type="ECO:0000313" key="3">
    <source>
        <dbReference type="Proteomes" id="UP001054945"/>
    </source>
</evidence>
<dbReference type="Proteomes" id="UP001054945">
    <property type="component" value="Unassembled WGS sequence"/>
</dbReference>
<reference evidence="2 3" key="1">
    <citation type="submission" date="2021-06" db="EMBL/GenBank/DDBJ databases">
        <title>Caerostris extrusa draft genome.</title>
        <authorList>
            <person name="Kono N."/>
            <person name="Arakawa K."/>
        </authorList>
    </citation>
    <scope>NUCLEOTIDE SEQUENCE [LARGE SCALE GENOMIC DNA]</scope>
</reference>
<dbReference type="EMBL" id="BPLR01006165">
    <property type="protein sequence ID" value="GIY07859.1"/>
    <property type="molecule type" value="Genomic_DNA"/>
</dbReference>
<protein>
    <submittedName>
        <fullName evidence="2">Uncharacterized protein</fullName>
    </submittedName>
</protein>
<comment type="caution">
    <text evidence="2">The sequence shown here is derived from an EMBL/GenBank/DDBJ whole genome shotgun (WGS) entry which is preliminary data.</text>
</comment>
<feature type="compositionally biased region" description="Polar residues" evidence="1">
    <location>
        <begin position="240"/>
        <end position="259"/>
    </location>
</feature>
<keyword evidence="3" id="KW-1185">Reference proteome</keyword>
<feature type="compositionally biased region" description="Polar residues" evidence="1">
    <location>
        <begin position="278"/>
        <end position="289"/>
    </location>
</feature>
<sequence>MDSTNQSVSHPVQLSAQRYNHQLQPGMWNNSKVCQNANGQSANMDPYSQQANHYYQAQYQSQSNDINRYVSPVSKDQNSNSVAYSQYPMQRQTSYSCPVPTQNYQVAAKTSCSSNMYYPNVNASKNYPPTNIHSPKSMQLQALGFLKPIQLYLRVLSILEILGLQCHKCLTTENTIIILCKTCIFNSNSPETSSLIGDGLSVLDNASVDAAADSMKMDISNSFVLPGSVLSHIPNNMQSSTITNSTVMPNRNSVNSLQPPANLDEGSQASSASASSSIPDEQNSMKNKF</sequence>
<evidence type="ECO:0000256" key="1">
    <source>
        <dbReference type="SAM" id="MobiDB-lite"/>
    </source>
</evidence>
<feature type="region of interest" description="Disordered" evidence="1">
    <location>
        <begin position="240"/>
        <end position="289"/>
    </location>
</feature>
<name>A0AAV4QGA7_CAEEX</name>